<evidence type="ECO:0000256" key="1">
    <source>
        <dbReference type="SAM" id="MobiDB-lite"/>
    </source>
</evidence>
<organism evidence="2 3">
    <name type="scientific">Ramazzottius varieornatus</name>
    <name type="common">Water bear</name>
    <name type="synonym">Tardigrade</name>
    <dbReference type="NCBI Taxonomy" id="947166"/>
    <lineage>
        <taxon>Eukaryota</taxon>
        <taxon>Metazoa</taxon>
        <taxon>Ecdysozoa</taxon>
        <taxon>Tardigrada</taxon>
        <taxon>Eutardigrada</taxon>
        <taxon>Parachela</taxon>
        <taxon>Hypsibioidea</taxon>
        <taxon>Ramazzottiidae</taxon>
        <taxon>Ramazzottius</taxon>
    </lineage>
</organism>
<feature type="compositionally biased region" description="Polar residues" evidence="1">
    <location>
        <begin position="79"/>
        <end position="89"/>
    </location>
</feature>
<gene>
    <name evidence="2" type="primary">RvY_10493-1</name>
    <name evidence="2" type="synonym">RvY_10493.1</name>
    <name evidence="2" type="ORF">RvY_10493</name>
</gene>
<reference evidence="2 3" key="1">
    <citation type="journal article" date="2016" name="Nat. Commun.">
        <title>Extremotolerant tardigrade genome and improved radiotolerance of human cultured cells by tardigrade-unique protein.</title>
        <authorList>
            <person name="Hashimoto T."/>
            <person name="Horikawa D.D."/>
            <person name="Saito Y."/>
            <person name="Kuwahara H."/>
            <person name="Kozuka-Hata H."/>
            <person name="Shin-I T."/>
            <person name="Minakuchi Y."/>
            <person name="Ohishi K."/>
            <person name="Motoyama A."/>
            <person name="Aizu T."/>
            <person name="Enomoto A."/>
            <person name="Kondo K."/>
            <person name="Tanaka S."/>
            <person name="Hara Y."/>
            <person name="Koshikawa S."/>
            <person name="Sagara H."/>
            <person name="Miura T."/>
            <person name="Yokobori S."/>
            <person name="Miyagawa K."/>
            <person name="Suzuki Y."/>
            <person name="Kubo T."/>
            <person name="Oyama M."/>
            <person name="Kohara Y."/>
            <person name="Fujiyama A."/>
            <person name="Arakawa K."/>
            <person name="Katayama T."/>
            <person name="Toyoda A."/>
            <person name="Kunieda T."/>
        </authorList>
    </citation>
    <scope>NUCLEOTIDE SEQUENCE [LARGE SCALE GENOMIC DNA]</scope>
    <source>
        <strain evidence="2 3">YOKOZUNA-1</strain>
    </source>
</reference>
<evidence type="ECO:0000313" key="3">
    <source>
        <dbReference type="Proteomes" id="UP000186922"/>
    </source>
</evidence>
<name>A0A1D1VF08_RAMVA</name>
<dbReference type="Proteomes" id="UP000186922">
    <property type="component" value="Unassembled WGS sequence"/>
</dbReference>
<accession>A0A1D1VF08</accession>
<proteinExistence type="predicted"/>
<sequence>MSEDDLEVNADSDTSAATDDLFSAVTSALREMCRLDEVLDHRLSTHGRRKSHLSLLCEIDDVISQTSLSGPADMEVVGSEQSSPWTAVSSERRSHESNLTMTGDATEASLTEVAYDSEQNDLKKEVANFLSSTDEDFNREALSRDDLTVCEDLESTDTFSANEDTDHSYMRKLTDNATEVMESLANSVKDSIDGPDSCGESSKQTADTVGADLTLSAKRFLAREVQKAMQIRNQEQLSLADMKRKIANLRKAAQSDWGDVEQAISALRIPIDISRKDPSNLLEEPTRFADGKEFSQMDVEKAISESCTWKRWRIALADLHSSQSSELFNEPGFLEESSLDRVTRSDSDMINKRMRSLKSIVKSASQELNNLKRLDVKQEH</sequence>
<dbReference type="EMBL" id="BDGG01000005">
    <property type="protein sequence ID" value="GAU99500.1"/>
    <property type="molecule type" value="Genomic_DNA"/>
</dbReference>
<feature type="region of interest" description="Disordered" evidence="1">
    <location>
        <begin position="74"/>
        <end position="99"/>
    </location>
</feature>
<keyword evidence="3" id="KW-1185">Reference proteome</keyword>
<comment type="caution">
    <text evidence="2">The sequence shown here is derived from an EMBL/GenBank/DDBJ whole genome shotgun (WGS) entry which is preliminary data.</text>
</comment>
<dbReference type="AlphaFoldDB" id="A0A1D1VF08"/>
<evidence type="ECO:0000313" key="2">
    <source>
        <dbReference type="EMBL" id="GAU99500.1"/>
    </source>
</evidence>
<protein>
    <submittedName>
        <fullName evidence="2">Uncharacterized protein</fullName>
    </submittedName>
</protein>